<comment type="caution">
    <text evidence="1">The sequence shown here is derived from an EMBL/GenBank/DDBJ whole genome shotgun (WGS) entry which is preliminary data.</text>
</comment>
<proteinExistence type="predicted"/>
<organism evidence="1 2">
    <name type="scientific">Nemania bipapillata</name>
    <dbReference type="NCBI Taxonomy" id="110536"/>
    <lineage>
        <taxon>Eukaryota</taxon>
        <taxon>Fungi</taxon>
        <taxon>Dikarya</taxon>
        <taxon>Ascomycota</taxon>
        <taxon>Pezizomycotina</taxon>
        <taxon>Sordariomycetes</taxon>
        <taxon>Xylariomycetidae</taxon>
        <taxon>Xylariales</taxon>
        <taxon>Xylariaceae</taxon>
        <taxon>Nemania</taxon>
    </lineage>
</organism>
<gene>
    <name evidence="1" type="ORF">ONZ43_g6345</name>
</gene>
<dbReference type="Proteomes" id="UP001153334">
    <property type="component" value="Unassembled WGS sequence"/>
</dbReference>
<keyword evidence="2" id="KW-1185">Reference proteome</keyword>
<accession>A0ACC2I1S1</accession>
<evidence type="ECO:0000313" key="1">
    <source>
        <dbReference type="EMBL" id="KAJ8108706.1"/>
    </source>
</evidence>
<dbReference type="EMBL" id="JAPESX010002231">
    <property type="protein sequence ID" value="KAJ8108706.1"/>
    <property type="molecule type" value="Genomic_DNA"/>
</dbReference>
<evidence type="ECO:0000313" key="2">
    <source>
        <dbReference type="Proteomes" id="UP001153334"/>
    </source>
</evidence>
<sequence length="673" mass="76610">MIPTLARYKWAYVNSKEPFLLVEDLELYVRYLEGLTKYPLERLKYAPVLEFPAPFYEFKVQSQLPYSRLENFCGREDVLGELESFFIASTTEKSSAGRRTIVLKGMGGLGKSQTALEYIYRHPEAYTTVFWVDATDQNTIQDTGRRILQVLIAHYSVKHCDKGGFISVAVDLGIPGQIKNDGTLSDGVAKAAWHYVGKWLSKGGNSNWCLVVDGLDTYEYEDRMHELLPTCDQGHVIVTSRVHIANFKLIEVGELDEASSLRILLREALETTPIENESELEEAIDHLAMFGLIKRKAFTNVDDDHIYCIHSLVRHWAQDAKYDGESVALETDKARLQKLHNSGYLEAIILIGCSLNAESENREEREWNFERRNMTHISLCLKKYIPGYDFEANEAGVTVKVAEALYKLTRFSRFWGDDITSVTNGQLTVSLYKMLMPENPPRDLQEKMLLAMQHQVSVCLQEHVQEYIGGKPASQAHYLNIRALLEETLSRQRQLSEPSDTSLLWTECLMARQLTLEGVHGEALVQYKQCLEKTAKFLHPGHSLNGAIMNELALLYEKIGDEETARKLFDELAMLCLKYRGPNHQYTHASLFNLTRVLQRTGDLAKELECSKILAKGMEATFGPASVKTLKVLRLLRDCYKRQGEPSEADVEAITEKIKEGERLIAQYNQMKP</sequence>
<name>A0ACC2I1S1_9PEZI</name>
<protein>
    <submittedName>
        <fullName evidence="1">Uncharacterized protein</fullName>
    </submittedName>
</protein>
<reference evidence="1" key="1">
    <citation type="submission" date="2022-11" db="EMBL/GenBank/DDBJ databases">
        <title>Genome Sequence of Nemania bipapillata.</title>
        <authorList>
            <person name="Buettner E."/>
        </authorList>
    </citation>
    <scope>NUCLEOTIDE SEQUENCE</scope>
    <source>
        <strain evidence="1">CP14</strain>
    </source>
</reference>